<feature type="non-terminal residue" evidence="1">
    <location>
        <position position="1"/>
    </location>
</feature>
<comment type="caution">
    <text evidence="1">The sequence shown here is derived from an EMBL/GenBank/DDBJ whole genome shotgun (WGS) entry which is preliminary data.</text>
</comment>
<evidence type="ECO:0000313" key="2">
    <source>
        <dbReference type="Proteomes" id="UP000233649"/>
    </source>
</evidence>
<dbReference type="EMBL" id="PHFD01000067">
    <property type="protein sequence ID" value="PKH47850.1"/>
    <property type="molecule type" value="Genomic_DNA"/>
</dbReference>
<reference evidence="1 2" key="1">
    <citation type="journal article" date="2017" name="FEMS Microbiol. Ecol.">
        <title>Reconstructed genomes of novel Dehalococcoides mccartyi strains from 1,2,3,4-tetrachlorodibenzo-p-dioxin-dechlorinating enrichment cultures reveal divergent reductive dehalogenase gene profiles.</title>
        <authorList>
            <person name="Dam H.T."/>
            <person name="Vollmers J."/>
            <person name="Kaster A.K."/>
            <person name="Haggblom M.M."/>
        </authorList>
    </citation>
    <scope>NUCLEOTIDE SEQUENCE [LARGE SCALE GENOMIC DNA]</scope>
    <source>
        <strain evidence="1 2">H1-3-2.001</strain>
    </source>
</reference>
<accession>A0A2J1E073</accession>
<name>A0A2J1E073_9CHLR</name>
<protein>
    <submittedName>
        <fullName evidence="1">Uncharacterized protein</fullName>
    </submittedName>
</protein>
<proteinExistence type="predicted"/>
<gene>
    <name evidence="1" type="ORF">CVH13_00200</name>
</gene>
<dbReference type="Proteomes" id="UP000233649">
    <property type="component" value="Unassembled WGS sequence"/>
</dbReference>
<evidence type="ECO:0000313" key="1">
    <source>
        <dbReference type="EMBL" id="PKH47850.1"/>
    </source>
</evidence>
<dbReference type="AlphaFoldDB" id="A0A2J1E073"/>
<sequence>YKCPALSRTSRILILKETGEGWSLPERKNLGVLHSLFLLVSGSLMQMNENSFQAIIIS</sequence>
<organism evidence="1 2">
    <name type="scientific">Dehalococcoides mccartyi</name>
    <dbReference type="NCBI Taxonomy" id="61435"/>
    <lineage>
        <taxon>Bacteria</taxon>
        <taxon>Bacillati</taxon>
        <taxon>Chloroflexota</taxon>
        <taxon>Dehalococcoidia</taxon>
        <taxon>Dehalococcoidales</taxon>
        <taxon>Dehalococcoidaceae</taxon>
        <taxon>Dehalococcoides</taxon>
    </lineage>
</organism>